<sequence length="252" mass="28202">MQNLCFPDTDVLSARMMARSKTALLMLRGTYVTRFVPYYRAKYDCKPHKPKATILLHLLWHRPSRGHLATSRHIKCKACGTPDQEHACKLCCANCQGEHPEDDPTNPDRDQADSATSKAAYFMTAQVQKKDGKKPETSLQVAAEGEPFSKHDKSREPARECRNSTQAECRCSQQLGQAMAAVAAVAVRTCNNGNRRERSLSLRRKRRSVSRSALPTINHSMPKTHTMHANTPHPHGSGRVQTSFPRPKAKNC</sequence>
<feature type="compositionally biased region" description="Basic and acidic residues" evidence="1">
    <location>
        <begin position="147"/>
        <end position="159"/>
    </location>
</feature>
<protein>
    <submittedName>
        <fullName evidence="2">Uncharacterized protein</fullName>
    </submittedName>
</protein>
<dbReference type="EMBL" id="JABSTR010000008">
    <property type="protein sequence ID" value="KAH9376455.1"/>
    <property type="molecule type" value="Genomic_DNA"/>
</dbReference>
<keyword evidence="3" id="KW-1185">Reference proteome</keyword>
<name>A0A9J6GPC8_HAELO</name>
<dbReference type="AlphaFoldDB" id="A0A9J6GPC8"/>
<evidence type="ECO:0000313" key="3">
    <source>
        <dbReference type="Proteomes" id="UP000821853"/>
    </source>
</evidence>
<feature type="region of interest" description="Disordered" evidence="1">
    <location>
        <begin position="194"/>
        <end position="252"/>
    </location>
</feature>
<proteinExistence type="predicted"/>
<gene>
    <name evidence="2" type="ORF">HPB48_019292</name>
</gene>
<organism evidence="2 3">
    <name type="scientific">Haemaphysalis longicornis</name>
    <name type="common">Bush tick</name>
    <dbReference type="NCBI Taxonomy" id="44386"/>
    <lineage>
        <taxon>Eukaryota</taxon>
        <taxon>Metazoa</taxon>
        <taxon>Ecdysozoa</taxon>
        <taxon>Arthropoda</taxon>
        <taxon>Chelicerata</taxon>
        <taxon>Arachnida</taxon>
        <taxon>Acari</taxon>
        <taxon>Parasitiformes</taxon>
        <taxon>Ixodida</taxon>
        <taxon>Ixodoidea</taxon>
        <taxon>Ixodidae</taxon>
        <taxon>Haemaphysalinae</taxon>
        <taxon>Haemaphysalis</taxon>
    </lineage>
</organism>
<feature type="region of interest" description="Disordered" evidence="1">
    <location>
        <begin position="128"/>
        <end position="159"/>
    </location>
</feature>
<comment type="caution">
    <text evidence="2">The sequence shown here is derived from an EMBL/GenBank/DDBJ whole genome shotgun (WGS) entry which is preliminary data.</text>
</comment>
<evidence type="ECO:0000313" key="2">
    <source>
        <dbReference type="EMBL" id="KAH9376455.1"/>
    </source>
</evidence>
<feature type="compositionally biased region" description="Polar residues" evidence="1">
    <location>
        <begin position="213"/>
        <end position="229"/>
    </location>
</feature>
<accession>A0A9J6GPC8</accession>
<reference evidence="2 3" key="1">
    <citation type="journal article" date="2020" name="Cell">
        <title>Large-Scale Comparative Analyses of Tick Genomes Elucidate Their Genetic Diversity and Vector Capacities.</title>
        <authorList>
            <consortium name="Tick Genome and Microbiome Consortium (TIGMIC)"/>
            <person name="Jia N."/>
            <person name="Wang J."/>
            <person name="Shi W."/>
            <person name="Du L."/>
            <person name="Sun Y."/>
            <person name="Zhan W."/>
            <person name="Jiang J.F."/>
            <person name="Wang Q."/>
            <person name="Zhang B."/>
            <person name="Ji P."/>
            <person name="Bell-Sakyi L."/>
            <person name="Cui X.M."/>
            <person name="Yuan T.T."/>
            <person name="Jiang B.G."/>
            <person name="Yang W.F."/>
            <person name="Lam T.T."/>
            <person name="Chang Q.C."/>
            <person name="Ding S.J."/>
            <person name="Wang X.J."/>
            <person name="Zhu J.G."/>
            <person name="Ruan X.D."/>
            <person name="Zhao L."/>
            <person name="Wei J.T."/>
            <person name="Ye R.Z."/>
            <person name="Que T.C."/>
            <person name="Du C.H."/>
            <person name="Zhou Y.H."/>
            <person name="Cheng J.X."/>
            <person name="Dai P.F."/>
            <person name="Guo W.B."/>
            <person name="Han X.H."/>
            <person name="Huang E.J."/>
            <person name="Li L.F."/>
            <person name="Wei W."/>
            <person name="Gao Y.C."/>
            <person name="Liu J.Z."/>
            <person name="Shao H.Z."/>
            <person name="Wang X."/>
            <person name="Wang C.C."/>
            <person name="Yang T.C."/>
            <person name="Huo Q.B."/>
            <person name="Li W."/>
            <person name="Chen H.Y."/>
            <person name="Chen S.E."/>
            <person name="Zhou L.G."/>
            <person name="Ni X.B."/>
            <person name="Tian J.H."/>
            <person name="Sheng Y."/>
            <person name="Liu T."/>
            <person name="Pan Y.S."/>
            <person name="Xia L.Y."/>
            <person name="Li J."/>
            <person name="Zhao F."/>
            <person name="Cao W.C."/>
        </authorList>
    </citation>
    <scope>NUCLEOTIDE SEQUENCE [LARGE SCALE GENOMIC DNA]</scope>
    <source>
        <strain evidence="2">HaeL-2018</strain>
    </source>
</reference>
<evidence type="ECO:0000256" key="1">
    <source>
        <dbReference type="SAM" id="MobiDB-lite"/>
    </source>
</evidence>
<dbReference type="Proteomes" id="UP000821853">
    <property type="component" value="Unassembled WGS sequence"/>
</dbReference>
<dbReference type="VEuPathDB" id="VectorBase:HLOH_042438"/>